<keyword evidence="4" id="KW-1185">Reference proteome</keyword>
<sequence length="191" mass="21081">MAKSIDEIPVEPREKYTCALMGDSLTSKTGLVESYGRTVEHSNILHMPDYSCLYVSDGATRVELDVHESPSGGGQSQFADVILMAFNVASKESFDKIENVFLPLAKKNHPQIPVILVGSDVNLRYGAGEKAWTATPEMGFDLALRIGAVEYVECSSLHGHGVRILFEAAVKSAKKHKCDQERRKRRKCVIV</sequence>
<dbReference type="AlphaFoldDB" id="A0AA39HV48"/>
<dbReference type="EMBL" id="JAUCMV010000003">
    <property type="protein sequence ID" value="KAK0412626.1"/>
    <property type="molecule type" value="Genomic_DNA"/>
</dbReference>
<dbReference type="InterPro" id="IPR003578">
    <property type="entry name" value="Small_GTPase_Rho"/>
</dbReference>
<evidence type="ECO:0000313" key="4">
    <source>
        <dbReference type="Proteomes" id="UP001175271"/>
    </source>
</evidence>
<accession>A0AA39HV48</accession>
<dbReference type="InterPro" id="IPR001806">
    <property type="entry name" value="Small_GTPase"/>
</dbReference>
<dbReference type="Proteomes" id="UP001175271">
    <property type="component" value="Unassembled WGS sequence"/>
</dbReference>
<evidence type="ECO:0000256" key="1">
    <source>
        <dbReference type="ARBA" id="ARBA00022741"/>
    </source>
</evidence>
<keyword evidence="1" id="KW-0547">Nucleotide-binding</keyword>
<dbReference type="GO" id="GO:0003924">
    <property type="term" value="F:GTPase activity"/>
    <property type="evidence" value="ECO:0007669"/>
    <property type="project" value="InterPro"/>
</dbReference>
<dbReference type="InterPro" id="IPR027417">
    <property type="entry name" value="P-loop_NTPase"/>
</dbReference>
<evidence type="ECO:0000313" key="3">
    <source>
        <dbReference type="EMBL" id="KAK0412626.1"/>
    </source>
</evidence>
<proteinExistence type="predicted"/>
<comment type="caution">
    <text evidence="3">The sequence shown here is derived from an EMBL/GenBank/DDBJ whole genome shotgun (WGS) entry which is preliminary data.</text>
</comment>
<keyword evidence="2" id="KW-0342">GTP-binding</keyword>
<dbReference type="PROSITE" id="PS51420">
    <property type="entry name" value="RHO"/>
    <property type="match status" value="1"/>
</dbReference>
<gene>
    <name evidence="3" type="ORF">QR680_006315</name>
</gene>
<organism evidence="3 4">
    <name type="scientific">Steinernema hermaphroditum</name>
    <dbReference type="NCBI Taxonomy" id="289476"/>
    <lineage>
        <taxon>Eukaryota</taxon>
        <taxon>Metazoa</taxon>
        <taxon>Ecdysozoa</taxon>
        <taxon>Nematoda</taxon>
        <taxon>Chromadorea</taxon>
        <taxon>Rhabditida</taxon>
        <taxon>Tylenchina</taxon>
        <taxon>Panagrolaimomorpha</taxon>
        <taxon>Strongyloidoidea</taxon>
        <taxon>Steinernematidae</taxon>
        <taxon>Steinernema</taxon>
    </lineage>
</organism>
<protein>
    <submittedName>
        <fullName evidence="3">Uncharacterized protein</fullName>
    </submittedName>
</protein>
<dbReference type="PRINTS" id="PR00449">
    <property type="entry name" value="RASTRNSFRMNG"/>
</dbReference>
<reference evidence="3" key="1">
    <citation type="submission" date="2023-06" db="EMBL/GenBank/DDBJ databases">
        <title>Genomic analysis of the entomopathogenic nematode Steinernema hermaphroditum.</title>
        <authorList>
            <person name="Schwarz E.M."/>
            <person name="Heppert J.K."/>
            <person name="Baniya A."/>
            <person name="Schwartz H.T."/>
            <person name="Tan C.-H."/>
            <person name="Antoshechkin I."/>
            <person name="Sternberg P.W."/>
            <person name="Goodrich-Blair H."/>
            <person name="Dillman A.R."/>
        </authorList>
    </citation>
    <scope>NUCLEOTIDE SEQUENCE</scope>
    <source>
        <strain evidence="3">PS9179</strain>
        <tissue evidence="3">Whole animal</tissue>
    </source>
</reference>
<dbReference type="GO" id="GO:0007264">
    <property type="term" value="P:small GTPase-mediated signal transduction"/>
    <property type="evidence" value="ECO:0007669"/>
    <property type="project" value="InterPro"/>
</dbReference>
<name>A0AA39HV48_9BILA</name>
<evidence type="ECO:0000256" key="2">
    <source>
        <dbReference type="ARBA" id="ARBA00023134"/>
    </source>
</evidence>
<dbReference type="GO" id="GO:0005525">
    <property type="term" value="F:GTP binding"/>
    <property type="evidence" value="ECO:0007669"/>
    <property type="project" value="UniProtKB-KW"/>
</dbReference>
<dbReference type="SUPFAM" id="SSF52540">
    <property type="entry name" value="P-loop containing nucleoside triphosphate hydrolases"/>
    <property type="match status" value="1"/>
</dbReference>
<dbReference type="PANTHER" id="PTHR24072">
    <property type="entry name" value="RHO FAMILY GTPASE"/>
    <property type="match status" value="1"/>
</dbReference>
<dbReference type="PROSITE" id="PS51419">
    <property type="entry name" value="RAB"/>
    <property type="match status" value="1"/>
</dbReference>
<dbReference type="Gene3D" id="3.40.50.300">
    <property type="entry name" value="P-loop containing nucleotide triphosphate hydrolases"/>
    <property type="match status" value="1"/>
</dbReference>
<dbReference type="Pfam" id="PF00071">
    <property type="entry name" value="Ras"/>
    <property type="match status" value="1"/>
</dbReference>
<dbReference type="SMART" id="SM00174">
    <property type="entry name" value="RHO"/>
    <property type="match status" value="1"/>
</dbReference>